<protein>
    <submittedName>
        <fullName evidence="1">Uncharacterized protein</fullName>
    </submittedName>
</protein>
<evidence type="ECO:0000313" key="2">
    <source>
        <dbReference type="Proteomes" id="UP000005426"/>
    </source>
</evidence>
<dbReference type="AlphaFoldDB" id="G9NF88"/>
<accession>G9NF88</accession>
<organism evidence="1 2">
    <name type="scientific">Hypocrea atroviridis (strain ATCC 20476 / IMI 206040)</name>
    <name type="common">Trichoderma atroviride</name>
    <dbReference type="NCBI Taxonomy" id="452589"/>
    <lineage>
        <taxon>Eukaryota</taxon>
        <taxon>Fungi</taxon>
        <taxon>Dikarya</taxon>
        <taxon>Ascomycota</taxon>
        <taxon>Pezizomycotina</taxon>
        <taxon>Sordariomycetes</taxon>
        <taxon>Hypocreomycetidae</taxon>
        <taxon>Hypocreales</taxon>
        <taxon>Hypocreaceae</taxon>
        <taxon>Trichoderma</taxon>
    </lineage>
</organism>
<proteinExistence type="predicted"/>
<dbReference type="Proteomes" id="UP000005426">
    <property type="component" value="Unassembled WGS sequence"/>
</dbReference>
<keyword evidence="2" id="KW-1185">Reference proteome</keyword>
<reference evidence="1 2" key="1">
    <citation type="journal article" date="2011" name="Genome Biol.">
        <title>Comparative genome sequence analysis underscores mycoparasitism as the ancestral life style of Trichoderma.</title>
        <authorList>
            <person name="Kubicek C.P."/>
            <person name="Herrera-Estrella A."/>
            <person name="Seidl-Seiboth V."/>
            <person name="Martinez D.A."/>
            <person name="Druzhinina I.S."/>
            <person name="Thon M."/>
            <person name="Zeilinger S."/>
            <person name="Casas-Flores S."/>
            <person name="Horwitz B.A."/>
            <person name="Mukherjee P.K."/>
            <person name="Mukherjee M."/>
            <person name="Kredics L."/>
            <person name="Alcaraz L.D."/>
            <person name="Aerts A."/>
            <person name="Antal Z."/>
            <person name="Atanasova L."/>
            <person name="Cervantes-Badillo M.G."/>
            <person name="Challacombe J."/>
            <person name="Chertkov O."/>
            <person name="McCluskey K."/>
            <person name="Coulpier F."/>
            <person name="Deshpande N."/>
            <person name="von Doehren H."/>
            <person name="Ebbole D.J."/>
            <person name="Esquivel-Naranjo E.U."/>
            <person name="Fekete E."/>
            <person name="Flipphi M."/>
            <person name="Glaser F."/>
            <person name="Gomez-Rodriguez E.Y."/>
            <person name="Gruber S."/>
            <person name="Han C."/>
            <person name="Henrissat B."/>
            <person name="Hermosa R."/>
            <person name="Hernandez-Onate M."/>
            <person name="Karaffa L."/>
            <person name="Kosti I."/>
            <person name="Le Crom S."/>
            <person name="Lindquist E."/>
            <person name="Lucas S."/>
            <person name="Luebeck M."/>
            <person name="Luebeck P.S."/>
            <person name="Margeot A."/>
            <person name="Metz B."/>
            <person name="Misra M."/>
            <person name="Nevalainen H."/>
            <person name="Omann M."/>
            <person name="Packer N."/>
            <person name="Perrone G."/>
            <person name="Uresti-Rivera E.E."/>
            <person name="Salamov A."/>
            <person name="Schmoll M."/>
            <person name="Seiboth B."/>
            <person name="Shapiro H."/>
            <person name="Sukno S."/>
            <person name="Tamayo-Ramos J.A."/>
            <person name="Tisch D."/>
            <person name="Wiest A."/>
            <person name="Wilkinson H.H."/>
            <person name="Zhang M."/>
            <person name="Coutinho P.M."/>
            <person name="Kenerley C.M."/>
            <person name="Monte E."/>
            <person name="Baker S.E."/>
            <person name="Grigoriev I.V."/>
        </authorList>
    </citation>
    <scope>NUCLEOTIDE SEQUENCE [LARGE SCALE GENOMIC DNA]</scope>
    <source>
        <strain evidence="2">ATCC 20476 / IMI 206040</strain>
    </source>
</reference>
<dbReference type="EMBL" id="ABDG02000013">
    <property type="protein sequence ID" value="EHK50604.1"/>
    <property type="molecule type" value="Genomic_DNA"/>
</dbReference>
<sequence length="75" mass="8161">MNLSTINYLPTACALPVRILLAAMQVAVRTPYSAAPIPILLRFNLTLAAPFASHLPNHPHNPSAIRLPCQAFDNE</sequence>
<gene>
    <name evidence="1" type="ORF">TRIATDRAFT_296995</name>
</gene>
<evidence type="ECO:0000313" key="1">
    <source>
        <dbReference type="EMBL" id="EHK50604.1"/>
    </source>
</evidence>
<comment type="caution">
    <text evidence="1">The sequence shown here is derived from an EMBL/GenBank/DDBJ whole genome shotgun (WGS) entry which is preliminary data.</text>
</comment>
<name>G9NF88_HYPAI</name>
<dbReference type="HOGENOM" id="CLU_2671377_0_0_1"/>